<evidence type="ECO:0000313" key="2">
    <source>
        <dbReference type="Proteomes" id="UP000256709"/>
    </source>
</evidence>
<evidence type="ECO:0000313" key="1">
    <source>
        <dbReference type="EMBL" id="RFA13907.1"/>
    </source>
</evidence>
<name>A0A3E0VYL1_9MICO</name>
<dbReference type="EMBL" id="NBXA01000015">
    <property type="protein sequence ID" value="RFA13907.1"/>
    <property type="molecule type" value="Genomic_DNA"/>
</dbReference>
<comment type="caution">
    <text evidence="1">The sequence shown here is derived from an EMBL/GenBank/DDBJ whole genome shotgun (WGS) entry which is preliminary data.</text>
</comment>
<sequence length="59" mass="6797">MVGQGERRRRTSALASRIAEGKADPITNEEREIVAKIRAFYEKKYGHNIRQPRQARKSA</sequence>
<dbReference type="AlphaFoldDB" id="A0A3E0VYL1"/>
<proteinExistence type="predicted"/>
<reference evidence="1 2" key="1">
    <citation type="submission" date="2017-04" db="EMBL/GenBank/DDBJ databases">
        <title>Comparative genome analysis of Subtercola boreus.</title>
        <authorList>
            <person name="Cho Y.-J."/>
            <person name="Cho A."/>
            <person name="Kim O.-S."/>
            <person name="Lee J.-I."/>
        </authorList>
    </citation>
    <scope>NUCLEOTIDE SEQUENCE [LARGE SCALE GENOMIC DNA]</scope>
    <source>
        <strain evidence="1 2">P27444</strain>
    </source>
</reference>
<accession>A0A3E0VYL1</accession>
<organism evidence="1 2">
    <name type="scientific">Subtercola boreus</name>
    <dbReference type="NCBI Taxonomy" id="120213"/>
    <lineage>
        <taxon>Bacteria</taxon>
        <taxon>Bacillati</taxon>
        <taxon>Actinomycetota</taxon>
        <taxon>Actinomycetes</taxon>
        <taxon>Micrococcales</taxon>
        <taxon>Microbacteriaceae</taxon>
        <taxon>Subtercola</taxon>
    </lineage>
</organism>
<protein>
    <submittedName>
        <fullName evidence="1">Uncharacterized protein</fullName>
    </submittedName>
</protein>
<gene>
    <name evidence="1" type="ORF">B7R21_07550</name>
</gene>
<dbReference type="Proteomes" id="UP000256709">
    <property type="component" value="Unassembled WGS sequence"/>
</dbReference>